<keyword evidence="2" id="KW-0472">Membrane</keyword>
<dbReference type="PANTHER" id="PTHR33392">
    <property type="entry name" value="POLYISOPRENYL-TEICHOIC ACID--PEPTIDOGLYCAN TEICHOIC ACID TRANSFERASE TAGU"/>
    <property type="match status" value="1"/>
</dbReference>
<gene>
    <name evidence="4" type="ORF">QBE51_07480</name>
</gene>
<keyword evidence="2" id="KW-0812">Transmembrane</keyword>
<evidence type="ECO:0000313" key="5">
    <source>
        <dbReference type="Proteomes" id="UP001486565"/>
    </source>
</evidence>
<keyword evidence="2" id="KW-1133">Transmembrane helix</keyword>
<dbReference type="Gene3D" id="3.40.630.190">
    <property type="entry name" value="LCP protein"/>
    <property type="match status" value="1"/>
</dbReference>
<name>A0ABZ2Y3T7_9FIRM</name>
<dbReference type="InterPro" id="IPR004474">
    <property type="entry name" value="LytR_CpsA_psr"/>
</dbReference>
<feature type="transmembrane region" description="Helical" evidence="2">
    <location>
        <begin position="17"/>
        <end position="35"/>
    </location>
</feature>
<dbReference type="EMBL" id="CP121687">
    <property type="protein sequence ID" value="WZL68672.1"/>
    <property type="molecule type" value="Genomic_DNA"/>
</dbReference>
<reference evidence="4 5" key="1">
    <citation type="submission" date="2023-03" db="EMBL/GenBank/DDBJ databases">
        <title>Novel Species.</title>
        <authorList>
            <person name="Ma S."/>
        </authorList>
    </citation>
    <scope>NUCLEOTIDE SEQUENCE [LARGE SCALE GENOMIC DNA]</scope>
    <source>
        <strain evidence="4 5">LIND6LT2</strain>
    </source>
</reference>
<evidence type="ECO:0000256" key="2">
    <source>
        <dbReference type="SAM" id="Phobius"/>
    </source>
</evidence>
<feature type="domain" description="Cell envelope-related transcriptional attenuator" evidence="3">
    <location>
        <begin position="87"/>
        <end position="239"/>
    </location>
</feature>
<dbReference type="PANTHER" id="PTHR33392:SF6">
    <property type="entry name" value="POLYISOPRENYL-TEICHOIC ACID--PEPTIDOGLYCAN TEICHOIC ACID TRANSFERASE TAGU"/>
    <property type="match status" value="1"/>
</dbReference>
<dbReference type="Proteomes" id="UP001486565">
    <property type="component" value="Chromosome"/>
</dbReference>
<dbReference type="InterPro" id="IPR050922">
    <property type="entry name" value="LytR/CpsA/Psr_CW_biosynth"/>
</dbReference>
<organism evidence="4 5">
    <name type="scientific">Defluviitalea saccharophila</name>
    <dbReference type="NCBI Taxonomy" id="879970"/>
    <lineage>
        <taxon>Bacteria</taxon>
        <taxon>Bacillati</taxon>
        <taxon>Bacillota</taxon>
        <taxon>Clostridia</taxon>
        <taxon>Lachnospirales</taxon>
        <taxon>Defluviitaleaceae</taxon>
        <taxon>Defluviitalea</taxon>
    </lineage>
</organism>
<keyword evidence="5" id="KW-1185">Reference proteome</keyword>
<sequence length="322" mass="37007">MEDTNNDLKYPKNIKKLLTIIIAVFTVIGTFLFLIRISDSKVQEPIPEERAVNSDGKKQELKKEEKTQKDQDITGLIIGLDESKVLTDVVMVAHFNPTNKTVKLISIPRDFYVNFEEPRFSSIKEKNPNININYCKLTEVYNRIVRIADKEEAVKTVEAIAEEIVGFPIDYYVKVDLDGFKAIIDMVEGLEVELPNQGIQTLDSKQAEELVRNRYGHADGDLGRIRMQQLVIKSLAKKIMGMKNPVDIFKVIKEGYKYVETDFGLLDGMKYIQYLLEVKIDTVLQDANMVTIPTRGEKIDGVWYEMQDEEKTKEILDELFEL</sequence>
<dbReference type="Pfam" id="PF03816">
    <property type="entry name" value="LytR_cpsA_psr"/>
    <property type="match status" value="1"/>
</dbReference>
<protein>
    <submittedName>
        <fullName evidence="4">LCP family protein</fullName>
    </submittedName>
</protein>
<evidence type="ECO:0000259" key="3">
    <source>
        <dbReference type="Pfam" id="PF03816"/>
    </source>
</evidence>
<comment type="similarity">
    <text evidence="1">Belongs to the LytR/CpsA/Psr (LCP) family.</text>
</comment>
<accession>A0ABZ2Y3T7</accession>
<dbReference type="RefSeq" id="WP_341875679.1">
    <property type="nucleotide sequence ID" value="NZ_CP121687.1"/>
</dbReference>
<evidence type="ECO:0000256" key="1">
    <source>
        <dbReference type="ARBA" id="ARBA00006068"/>
    </source>
</evidence>
<dbReference type="NCBIfam" id="TIGR00350">
    <property type="entry name" value="lytR_cpsA_psr"/>
    <property type="match status" value="1"/>
</dbReference>
<proteinExistence type="inferred from homology"/>
<evidence type="ECO:0000313" key="4">
    <source>
        <dbReference type="EMBL" id="WZL68672.1"/>
    </source>
</evidence>